<reference evidence="2" key="4">
    <citation type="submission" date="2019-03" db="UniProtKB">
        <authorList>
            <consortium name="EnsemblPlants"/>
        </authorList>
    </citation>
    <scope>IDENTIFICATION</scope>
</reference>
<keyword evidence="1" id="KW-0812">Transmembrane</keyword>
<protein>
    <submittedName>
        <fullName evidence="2">Uncharacterized protein</fullName>
    </submittedName>
</protein>
<organism evidence="2 3">
    <name type="scientific">Aegilops tauschii subsp. strangulata</name>
    <name type="common">Goatgrass</name>
    <dbReference type="NCBI Taxonomy" id="200361"/>
    <lineage>
        <taxon>Eukaryota</taxon>
        <taxon>Viridiplantae</taxon>
        <taxon>Streptophyta</taxon>
        <taxon>Embryophyta</taxon>
        <taxon>Tracheophyta</taxon>
        <taxon>Spermatophyta</taxon>
        <taxon>Magnoliopsida</taxon>
        <taxon>Liliopsida</taxon>
        <taxon>Poales</taxon>
        <taxon>Poaceae</taxon>
        <taxon>BOP clade</taxon>
        <taxon>Pooideae</taxon>
        <taxon>Triticodae</taxon>
        <taxon>Triticeae</taxon>
        <taxon>Triticinae</taxon>
        <taxon>Aegilops</taxon>
    </lineage>
</organism>
<accession>A0A453Q496</accession>
<reference evidence="2" key="3">
    <citation type="journal article" date="2017" name="Nature">
        <title>Genome sequence of the progenitor of the wheat D genome Aegilops tauschii.</title>
        <authorList>
            <person name="Luo M.C."/>
            <person name="Gu Y.Q."/>
            <person name="Puiu D."/>
            <person name="Wang H."/>
            <person name="Twardziok S.O."/>
            <person name="Deal K.R."/>
            <person name="Huo N."/>
            <person name="Zhu T."/>
            <person name="Wang L."/>
            <person name="Wang Y."/>
            <person name="McGuire P.E."/>
            <person name="Liu S."/>
            <person name="Long H."/>
            <person name="Ramasamy R.K."/>
            <person name="Rodriguez J.C."/>
            <person name="Van S.L."/>
            <person name="Yuan L."/>
            <person name="Wang Z."/>
            <person name="Xia Z."/>
            <person name="Xiao L."/>
            <person name="Anderson O.D."/>
            <person name="Ouyang S."/>
            <person name="Liang Y."/>
            <person name="Zimin A.V."/>
            <person name="Pertea G."/>
            <person name="Qi P."/>
            <person name="Bennetzen J.L."/>
            <person name="Dai X."/>
            <person name="Dawson M.W."/>
            <person name="Muller H.G."/>
            <person name="Kugler K."/>
            <person name="Rivarola-Duarte L."/>
            <person name="Spannagl M."/>
            <person name="Mayer K.F.X."/>
            <person name="Lu F.H."/>
            <person name="Bevan M.W."/>
            <person name="Leroy P."/>
            <person name="Li P."/>
            <person name="You F.M."/>
            <person name="Sun Q."/>
            <person name="Liu Z."/>
            <person name="Lyons E."/>
            <person name="Wicker T."/>
            <person name="Salzberg S.L."/>
            <person name="Devos K.M."/>
            <person name="Dvorak J."/>
        </authorList>
    </citation>
    <scope>NUCLEOTIDE SEQUENCE [LARGE SCALE GENOMIC DNA]</scope>
    <source>
        <strain evidence="2">cv. AL8/78</strain>
    </source>
</reference>
<name>A0A453Q496_AEGTS</name>
<keyword evidence="1" id="KW-1133">Transmembrane helix</keyword>
<dbReference type="Gramene" id="AET6Gv20976100.1">
    <property type="protein sequence ID" value="AET6Gv20976100.1"/>
    <property type="gene ID" value="AET6Gv20976100"/>
</dbReference>
<dbReference type="EnsemblPlants" id="AET6Gv20976100.1">
    <property type="protein sequence ID" value="AET6Gv20976100.1"/>
    <property type="gene ID" value="AET6Gv20976100"/>
</dbReference>
<dbReference type="Proteomes" id="UP000015105">
    <property type="component" value="Chromosome 6D"/>
</dbReference>
<feature type="transmembrane region" description="Helical" evidence="1">
    <location>
        <begin position="20"/>
        <end position="38"/>
    </location>
</feature>
<dbReference type="AlphaFoldDB" id="A0A453Q496"/>
<keyword evidence="1" id="KW-0472">Membrane</keyword>
<evidence type="ECO:0000313" key="2">
    <source>
        <dbReference type="EnsemblPlants" id="AET6Gv20976100.1"/>
    </source>
</evidence>
<reference evidence="3" key="1">
    <citation type="journal article" date="2014" name="Science">
        <title>Ancient hybridizations among the ancestral genomes of bread wheat.</title>
        <authorList>
            <consortium name="International Wheat Genome Sequencing Consortium,"/>
            <person name="Marcussen T."/>
            <person name="Sandve S.R."/>
            <person name="Heier L."/>
            <person name="Spannagl M."/>
            <person name="Pfeifer M."/>
            <person name="Jakobsen K.S."/>
            <person name="Wulff B.B."/>
            <person name="Steuernagel B."/>
            <person name="Mayer K.F."/>
            <person name="Olsen O.A."/>
        </authorList>
    </citation>
    <scope>NUCLEOTIDE SEQUENCE [LARGE SCALE GENOMIC DNA]</scope>
    <source>
        <strain evidence="3">cv. AL8/78</strain>
    </source>
</reference>
<evidence type="ECO:0000313" key="3">
    <source>
        <dbReference type="Proteomes" id="UP000015105"/>
    </source>
</evidence>
<reference evidence="3" key="2">
    <citation type="journal article" date="2017" name="Nat. Plants">
        <title>The Aegilops tauschii genome reveals multiple impacts of transposons.</title>
        <authorList>
            <person name="Zhao G."/>
            <person name="Zou C."/>
            <person name="Li K."/>
            <person name="Wang K."/>
            <person name="Li T."/>
            <person name="Gao L."/>
            <person name="Zhang X."/>
            <person name="Wang H."/>
            <person name="Yang Z."/>
            <person name="Liu X."/>
            <person name="Jiang W."/>
            <person name="Mao L."/>
            <person name="Kong X."/>
            <person name="Jiao Y."/>
            <person name="Jia J."/>
        </authorList>
    </citation>
    <scope>NUCLEOTIDE SEQUENCE [LARGE SCALE GENOMIC DNA]</scope>
    <source>
        <strain evidence="3">cv. AL8/78</strain>
    </source>
</reference>
<proteinExistence type="predicted"/>
<reference evidence="2" key="5">
    <citation type="journal article" date="2021" name="G3 (Bethesda)">
        <title>Aegilops tauschii genome assembly Aet v5.0 features greater sequence contiguity and improved annotation.</title>
        <authorList>
            <person name="Wang L."/>
            <person name="Zhu T."/>
            <person name="Rodriguez J.C."/>
            <person name="Deal K.R."/>
            <person name="Dubcovsky J."/>
            <person name="McGuire P.E."/>
            <person name="Lux T."/>
            <person name="Spannagl M."/>
            <person name="Mayer K.F.X."/>
            <person name="Baldrich P."/>
            <person name="Meyers B.C."/>
            <person name="Huo N."/>
            <person name="Gu Y.Q."/>
            <person name="Zhou H."/>
            <person name="Devos K.M."/>
            <person name="Bennetzen J.L."/>
            <person name="Unver T."/>
            <person name="Budak H."/>
            <person name="Gulick P.J."/>
            <person name="Galiba G."/>
            <person name="Kalapos B."/>
            <person name="Nelson D.R."/>
            <person name="Li P."/>
            <person name="You F.M."/>
            <person name="Luo M.C."/>
            <person name="Dvorak J."/>
        </authorList>
    </citation>
    <scope>NUCLEOTIDE SEQUENCE [LARGE SCALE GENOMIC DNA]</scope>
    <source>
        <strain evidence="2">cv. AL8/78</strain>
    </source>
</reference>
<evidence type="ECO:0000256" key="1">
    <source>
        <dbReference type="SAM" id="Phobius"/>
    </source>
</evidence>
<sequence>MKHNHSESCEVAHLKDVLSLLLLLSSFGTSIISLDRALMCHIREMHC</sequence>
<keyword evidence="3" id="KW-1185">Reference proteome</keyword>